<protein>
    <recommendedName>
        <fullName evidence="4">Carboxylesterase type B domain-containing protein</fullName>
    </recommendedName>
</protein>
<dbReference type="VEuPathDB" id="VectorBase:SCAU010705"/>
<accession>A0A1I8PSH2</accession>
<comment type="similarity">
    <text evidence="1">Belongs to the type-B carboxylesterase/lipase family.</text>
</comment>
<dbReference type="Proteomes" id="UP000095300">
    <property type="component" value="Unassembled WGS sequence"/>
</dbReference>
<keyword evidence="3" id="KW-1133">Transmembrane helix</keyword>
<reference evidence="5" key="1">
    <citation type="submission" date="2020-05" db="UniProtKB">
        <authorList>
            <consortium name="EnsemblMetazoa"/>
        </authorList>
    </citation>
    <scope>IDENTIFICATION</scope>
    <source>
        <strain evidence="5">USDA</strain>
    </source>
</reference>
<dbReference type="AlphaFoldDB" id="A0A1I8PSH2"/>
<dbReference type="SUPFAM" id="SSF53474">
    <property type="entry name" value="alpha/beta-Hydrolases"/>
    <property type="match status" value="1"/>
</dbReference>
<organism evidence="5 6">
    <name type="scientific">Stomoxys calcitrans</name>
    <name type="common">Stable fly</name>
    <name type="synonym">Conops calcitrans</name>
    <dbReference type="NCBI Taxonomy" id="35570"/>
    <lineage>
        <taxon>Eukaryota</taxon>
        <taxon>Metazoa</taxon>
        <taxon>Ecdysozoa</taxon>
        <taxon>Arthropoda</taxon>
        <taxon>Hexapoda</taxon>
        <taxon>Insecta</taxon>
        <taxon>Pterygota</taxon>
        <taxon>Neoptera</taxon>
        <taxon>Endopterygota</taxon>
        <taxon>Diptera</taxon>
        <taxon>Brachycera</taxon>
        <taxon>Muscomorpha</taxon>
        <taxon>Muscoidea</taxon>
        <taxon>Muscidae</taxon>
        <taxon>Stomoxys</taxon>
    </lineage>
</organism>
<sequence length="674" mass="76359">MAQQANINLKQGILVGLKVFPDSARSAVYAFLGVPYAEPPVGELRFAPPRPHMGWNRTLQAINMKPICPQLSNTVYDETPDEVIARPAEMNEDCLYLNIWVSENGLRYGNLPVLVVLTGEDMSYDWPRNRVTGLDMAAEGLVVITIQYRTNIFGWINAPENNELSGNYGLQDQMLALDWIQENVKSLGGNSNHITLLGHGTTGAACALLHFVQSQQSSYPMAPLFNQMILMSGGDIEKQVAPLAQVQEASRVLVQKLGCQFEENGKQMVSCLRSKSVSDVLKAFDSIYDHGNGTFHLGPSIAYNLADIFNNMTIMNNAPNTMMGITSNEGAFLPDYWLELARDNYESLKSYVNYTLLKAFIGANGPNSNQHILEALNWRYFNSGPDGDRIQLLASMQKFISEYEYEIPFYRLLNQMSNMSSTSEIYAYIYDFANTMDMRGKVNLFAGASHSSDLPLIFGPSLFQQISRRRFTIDEEKMFRKMRTPIINFIKSGNPNPGRVYEGWLPYTQKEKFIFNLGEAWISQRGDILDLDMANIPKIEQLLDSERALSVRSRLNRNQFNNPYQMPSDKRSIQNASMNLISKRNSEYALHLKRVYGYWQVFLPQSFSSNGQYSDDIVTQRLLYMEASADAARYKQGFFVMLILVSVLMALLGLCIYLLRRNPLEPSPHFDCDL</sequence>
<dbReference type="PANTHER" id="PTHR43903">
    <property type="entry name" value="NEUROLIGIN"/>
    <property type="match status" value="1"/>
</dbReference>
<gene>
    <name evidence="5" type="primary">106091413</name>
</gene>
<evidence type="ECO:0000259" key="4">
    <source>
        <dbReference type="Pfam" id="PF00135"/>
    </source>
</evidence>
<dbReference type="Pfam" id="PF00135">
    <property type="entry name" value="COesterase"/>
    <property type="match status" value="1"/>
</dbReference>
<feature type="domain" description="Carboxylesterase type B" evidence="4">
    <location>
        <begin position="4"/>
        <end position="519"/>
    </location>
</feature>
<dbReference type="InterPro" id="IPR051093">
    <property type="entry name" value="Neuroligin/BSAL"/>
</dbReference>
<keyword evidence="2" id="KW-0325">Glycoprotein</keyword>
<keyword evidence="3" id="KW-0812">Transmembrane</keyword>
<dbReference type="Gene3D" id="3.40.50.1820">
    <property type="entry name" value="alpha/beta hydrolase"/>
    <property type="match status" value="1"/>
</dbReference>
<keyword evidence="6" id="KW-1185">Reference proteome</keyword>
<dbReference type="OrthoDB" id="19501at2759"/>
<dbReference type="EnsemblMetazoa" id="SCAU010705-RB">
    <property type="protein sequence ID" value="SCAU010705-PB"/>
    <property type="gene ID" value="SCAU010705"/>
</dbReference>
<evidence type="ECO:0000256" key="3">
    <source>
        <dbReference type="SAM" id="Phobius"/>
    </source>
</evidence>
<proteinExistence type="inferred from homology"/>
<dbReference type="InterPro" id="IPR029058">
    <property type="entry name" value="AB_hydrolase_fold"/>
</dbReference>
<dbReference type="KEGG" id="scac:106091413"/>
<dbReference type="STRING" id="35570.A0A1I8PSH2"/>
<keyword evidence="3" id="KW-0472">Membrane</keyword>
<name>A0A1I8PSH2_STOCA</name>
<dbReference type="InterPro" id="IPR002018">
    <property type="entry name" value="CarbesteraseB"/>
</dbReference>
<evidence type="ECO:0000313" key="6">
    <source>
        <dbReference type="Proteomes" id="UP000095300"/>
    </source>
</evidence>
<evidence type="ECO:0000313" key="5">
    <source>
        <dbReference type="EnsemblMetazoa" id="SCAU010705-PB"/>
    </source>
</evidence>
<evidence type="ECO:0000256" key="1">
    <source>
        <dbReference type="ARBA" id="ARBA00005964"/>
    </source>
</evidence>
<feature type="transmembrane region" description="Helical" evidence="3">
    <location>
        <begin position="638"/>
        <end position="659"/>
    </location>
</feature>
<evidence type="ECO:0000256" key="2">
    <source>
        <dbReference type="ARBA" id="ARBA00023180"/>
    </source>
</evidence>